<dbReference type="Proteomes" id="UP000198994">
    <property type="component" value="Unassembled WGS sequence"/>
</dbReference>
<reference evidence="5" key="1">
    <citation type="submission" date="2016-10" db="EMBL/GenBank/DDBJ databases">
        <authorList>
            <person name="Varghese N."/>
            <person name="Submissions S."/>
        </authorList>
    </citation>
    <scope>NUCLEOTIDE SEQUENCE [LARGE SCALE GENOMIC DNA]</scope>
    <source>
        <strain evidence="5">DSM 10146</strain>
    </source>
</reference>
<gene>
    <name evidence="4" type="ORF">SAMN04488105_1073</name>
</gene>
<evidence type="ECO:0000313" key="5">
    <source>
        <dbReference type="Proteomes" id="UP000198994"/>
    </source>
</evidence>
<evidence type="ECO:0000259" key="2">
    <source>
        <dbReference type="Pfam" id="PF01548"/>
    </source>
</evidence>
<accession>A0A1G7FDG0</accession>
<dbReference type="EMBL" id="FNAV01000007">
    <property type="protein sequence ID" value="SDE73988.1"/>
    <property type="molecule type" value="Genomic_DNA"/>
</dbReference>
<feature type="domain" description="Transposase IS110-like N-terminal" evidence="2">
    <location>
        <begin position="6"/>
        <end position="141"/>
    </location>
</feature>
<feature type="region of interest" description="Disordered" evidence="1">
    <location>
        <begin position="252"/>
        <end position="284"/>
    </location>
</feature>
<name>A0A1G7FDG0_9RHOB</name>
<feature type="region of interest" description="Disordered" evidence="1">
    <location>
        <begin position="301"/>
        <end position="327"/>
    </location>
</feature>
<dbReference type="Pfam" id="PF01548">
    <property type="entry name" value="DEDD_Tnp_IS110"/>
    <property type="match status" value="1"/>
</dbReference>
<dbReference type="RefSeq" id="WP_242661690.1">
    <property type="nucleotide sequence ID" value="NZ_FNAV01000007.1"/>
</dbReference>
<dbReference type="PANTHER" id="PTHR33055:SF3">
    <property type="entry name" value="PUTATIVE TRANSPOSASE FOR IS117-RELATED"/>
    <property type="match status" value="1"/>
</dbReference>
<dbReference type="NCBIfam" id="NF033542">
    <property type="entry name" value="transpos_IS110"/>
    <property type="match status" value="1"/>
</dbReference>
<dbReference type="GO" id="GO:0006313">
    <property type="term" value="P:DNA transposition"/>
    <property type="evidence" value="ECO:0007669"/>
    <property type="project" value="InterPro"/>
</dbReference>
<feature type="domain" description="Transposase IS116/IS110/IS902 C-terminal" evidence="3">
    <location>
        <begin position="211"/>
        <end position="247"/>
    </location>
</feature>
<organism evidence="4 5">
    <name type="scientific">Salipiger thiooxidans</name>
    <dbReference type="NCBI Taxonomy" id="282683"/>
    <lineage>
        <taxon>Bacteria</taxon>
        <taxon>Pseudomonadati</taxon>
        <taxon>Pseudomonadota</taxon>
        <taxon>Alphaproteobacteria</taxon>
        <taxon>Rhodobacterales</taxon>
        <taxon>Roseobacteraceae</taxon>
        <taxon>Salipiger</taxon>
    </lineage>
</organism>
<dbReference type="PANTHER" id="PTHR33055">
    <property type="entry name" value="TRANSPOSASE FOR INSERTION SEQUENCE ELEMENT IS1111A"/>
    <property type="match status" value="1"/>
</dbReference>
<protein>
    <submittedName>
        <fullName evidence="4">Transposase</fullName>
    </submittedName>
</protein>
<dbReference type="Pfam" id="PF02371">
    <property type="entry name" value="Transposase_20"/>
    <property type="match status" value="1"/>
</dbReference>
<sequence length="327" mass="36331">MQVTTVGLDLAKTIFHVHGVTEGGEVAFNRPLRRAQVLGFFERLSPCLIGIEACASSHHWGRELSKLGLTVRLMPPMYVKPYVKRGKSDAVDAEAICEAVTRPTMRFVEIKSEDQQALLSLHRARDFVVRQRTQLINMLRSRPAEFGIAIARGVARAIDFAKGIIDGKQSGLPELAQDVLRGLSRQRVELHNRLRWYEITMRIQARLSRQAQLLQTIPGVGPVTASAVAATIGSGHQFKSGRKCASFRRNRAGKTLGRSATRRPPPKANCGDAGSHRWRSHRGGRRYFRRMRTSDDLAPSQQSLMEGMNSPDDPGNLTLIGNPPSIR</sequence>
<dbReference type="GO" id="GO:0004803">
    <property type="term" value="F:transposase activity"/>
    <property type="evidence" value="ECO:0007669"/>
    <property type="project" value="InterPro"/>
</dbReference>
<dbReference type="InterPro" id="IPR003346">
    <property type="entry name" value="Transposase_20"/>
</dbReference>
<evidence type="ECO:0000259" key="3">
    <source>
        <dbReference type="Pfam" id="PF02371"/>
    </source>
</evidence>
<dbReference type="InterPro" id="IPR047650">
    <property type="entry name" value="Transpos_IS110"/>
</dbReference>
<proteinExistence type="predicted"/>
<dbReference type="STRING" id="282683.SAMN04488105_1073"/>
<evidence type="ECO:0000313" key="4">
    <source>
        <dbReference type="EMBL" id="SDE73988.1"/>
    </source>
</evidence>
<dbReference type="InterPro" id="IPR002525">
    <property type="entry name" value="Transp_IS110-like_N"/>
</dbReference>
<dbReference type="GO" id="GO:0003677">
    <property type="term" value="F:DNA binding"/>
    <property type="evidence" value="ECO:0007669"/>
    <property type="project" value="InterPro"/>
</dbReference>
<dbReference type="AlphaFoldDB" id="A0A1G7FDG0"/>
<keyword evidence="5" id="KW-1185">Reference proteome</keyword>
<evidence type="ECO:0000256" key="1">
    <source>
        <dbReference type="SAM" id="MobiDB-lite"/>
    </source>
</evidence>